<evidence type="ECO:0000256" key="2">
    <source>
        <dbReference type="SAM" id="SignalP"/>
    </source>
</evidence>
<dbReference type="GO" id="GO:0003810">
    <property type="term" value="F:protein-glutamine gamma-glutamyltransferase activity"/>
    <property type="evidence" value="ECO:0007669"/>
    <property type="project" value="InterPro"/>
</dbReference>
<feature type="chain" id="PRO_5035224206" description="CARDB domain-containing protein" evidence="2">
    <location>
        <begin position="27"/>
        <end position="920"/>
    </location>
</feature>
<evidence type="ECO:0008006" key="5">
    <source>
        <dbReference type="Google" id="ProtNLM"/>
    </source>
</evidence>
<evidence type="ECO:0000313" key="4">
    <source>
        <dbReference type="Proteomes" id="UP000683246"/>
    </source>
</evidence>
<dbReference type="PANTHER" id="PTHR35902:SF3">
    <property type="entry name" value="NPCBM-ASSOCIATED, NEW3 DOMAIN OF ALPHA-GALACTOSIDASE"/>
    <property type="match status" value="1"/>
</dbReference>
<keyword evidence="1" id="KW-0472">Membrane</keyword>
<dbReference type="EMBL" id="CP058649">
    <property type="protein sequence ID" value="QUI22813.1"/>
    <property type="molecule type" value="Genomic_DNA"/>
</dbReference>
<evidence type="ECO:0000256" key="1">
    <source>
        <dbReference type="SAM" id="Phobius"/>
    </source>
</evidence>
<dbReference type="RefSeq" id="WP_212698309.1">
    <property type="nucleotide sequence ID" value="NZ_CP058649.1"/>
</dbReference>
<gene>
    <name evidence="3" type="ORF">HZI73_11165</name>
</gene>
<dbReference type="Gene3D" id="2.60.40.10">
    <property type="entry name" value="Immunoglobulins"/>
    <property type="match status" value="1"/>
</dbReference>
<keyword evidence="2" id="KW-0732">Signal</keyword>
<keyword evidence="4" id="KW-1185">Reference proteome</keyword>
<keyword evidence="1" id="KW-1133">Transmembrane helix</keyword>
<dbReference type="KEGG" id="vpy:HZI73_11165"/>
<protein>
    <recommendedName>
        <fullName evidence="5">CARDB domain-containing protein</fullName>
    </recommendedName>
</protein>
<organism evidence="3 4">
    <name type="scientific">Vallitalea pronyensis</name>
    <dbReference type="NCBI Taxonomy" id="1348613"/>
    <lineage>
        <taxon>Bacteria</taxon>
        <taxon>Bacillati</taxon>
        <taxon>Bacillota</taxon>
        <taxon>Clostridia</taxon>
        <taxon>Lachnospirales</taxon>
        <taxon>Vallitaleaceae</taxon>
        <taxon>Vallitalea</taxon>
    </lineage>
</organism>
<dbReference type="AlphaFoldDB" id="A0A8J8SGY7"/>
<feature type="signal peptide" evidence="2">
    <location>
        <begin position="1"/>
        <end position="26"/>
    </location>
</feature>
<proteinExistence type="predicted"/>
<dbReference type="SUPFAM" id="SSF49309">
    <property type="entry name" value="Transglutaminase, two C-terminal domains"/>
    <property type="match status" value="1"/>
</dbReference>
<evidence type="ECO:0000313" key="3">
    <source>
        <dbReference type="EMBL" id="QUI22813.1"/>
    </source>
</evidence>
<name>A0A8J8SGY7_9FIRM</name>
<reference evidence="3" key="1">
    <citation type="submission" date="2020-07" db="EMBL/GenBank/DDBJ databases">
        <title>Vallitalea pronyensis genome.</title>
        <authorList>
            <person name="Postec A."/>
        </authorList>
    </citation>
    <scope>NUCLEOTIDE SEQUENCE</scope>
    <source>
        <strain evidence="3">FatNI3</strain>
    </source>
</reference>
<accession>A0A8J8SGY7</accession>
<dbReference type="InterPro" id="IPR036238">
    <property type="entry name" value="Transglutaminase_C_sf"/>
</dbReference>
<keyword evidence="1" id="KW-0812">Transmembrane</keyword>
<dbReference type="Proteomes" id="UP000683246">
    <property type="component" value="Chromosome"/>
</dbReference>
<dbReference type="PANTHER" id="PTHR35902">
    <property type="entry name" value="S-LAYER DOMAIN-LIKE PROTEIN-RELATED"/>
    <property type="match status" value="1"/>
</dbReference>
<feature type="transmembrane region" description="Helical" evidence="1">
    <location>
        <begin position="887"/>
        <end position="907"/>
    </location>
</feature>
<dbReference type="InterPro" id="IPR013783">
    <property type="entry name" value="Ig-like_fold"/>
</dbReference>
<sequence length="920" mass="101615">MKKSKLLMMVCIFMITWSMIGFYAQAADTNEMIVDIYSVDKSPISEGTEFNLTFGLKKISGGTISDATLTINPGSFTLKNTGSVISVNAANLTSGKDTITLPLKCSGVNNTMVLTLDYKDDGTPKQAVNSITIDMVKPSADTTPSTPTNTQKYNPDLTVINQTMPTVTAGSKLNLALELQNLNTHRAKTISVELVPPSGQDFYYESNTMSMVNYIKEIKSKDKFTLNYSLHVLSATKAKTYIFQLRYKYYNAYGDEKTKTQDIHIKVKKGVPDIQLAIKDVKTTDDVLYAGQETAFSFLVDNHAGIGTIKHIEASLQGLSQDGFSIANGVNSQSLYGLSPTIDGKLVTFNIYASEKMTTGNYPLKVHLKYQDSQNNEQTFEKEVYIRVLKKKEASLNVTNITTIPSGVGAGKEGQLSFMVKNTSKETMKHIKVSLKGLSAESINLAQGMSNQVITELTPEKAEEKVMFNIFVAEKLAKGSYPLTVYLTYRDAQHVERTLEREIFVQVEQKKANILIKHVQVPRHSIIDTKPFSISFDVVNQSKLEAKDLTVSVKSTDSIVPVSQNVQLVQSLAPGAKKQLSFQLQATSDAKTQNHLLNIEIKGKDEQSFTTINQYVGIYVNKDQSAGKPNIIVDSYATKPTIVNAGQNFDMHLSFNNTHKTKKVQNIKVFLTAEDNTAKDSSKSGSVFTPVNSSNTFFIDEILPKTSVDKKLTLYTIPYAPAKTHTIKVNFEYEDDKGATYTATELISVPVIQQSSFITSDINIPDTMTVNEPHTLNLEISNTGKTTLDNFTVLVEGFGASNTRGYIGNLESGRTTYHKVDVWPLEEGKASGYIIFTYTKPNGEIEEVKKEITTVAEAGVDFGTEGMIDEEGNMMNIEPLNAKGNKVPILLIIIVVVIAAAIVFIGVRRFKKKKDMMDHE</sequence>